<evidence type="ECO:0000256" key="1">
    <source>
        <dbReference type="ARBA" id="ARBA00022741"/>
    </source>
</evidence>
<reference evidence="6 7" key="1">
    <citation type="submission" date="2016-07" db="EMBL/GenBank/DDBJ databases">
        <title>Genome analysis of Flavihumibacter stibioxidans YS-17.</title>
        <authorList>
            <person name="Shi K."/>
            <person name="Han Y."/>
            <person name="Wang G."/>
        </authorList>
    </citation>
    <scope>NUCLEOTIDE SEQUENCE [LARGE SCALE GENOMIC DNA]</scope>
    <source>
        <strain evidence="6 7">YS-17</strain>
    </source>
</reference>
<dbReference type="EMBL" id="MBUA01000012">
    <property type="protein sequence ID" value="MBC6491033.1"/>
    <property type="molecule type" value="Genomic_DNA"/>
</dbReference>
<dbReference type="InterPro" id="IPR032807">
    <property type="entry name" value="GNVR"/>
</dbReference>
<evidence type="ECO:0000313" key="6">
    <source>
        <dbReference type="EMBL" id="MBC6491033.1"/>
    </source>
</evidence>
<keyword evidence="7" id="KW-1185">Reference proteome</keyword>
<evidence type="ECO:0000259" key="5">
    <source>
        <dbReference type="Pfam" id="PF13807"/>
    </source>
</evidence>
<dbReference type="InterPro" id="IPR002586">
    <property type="entry name" value="CobQ/CobB/MinD/ParA_Nub-bd_dom"/>
</dbReference>
<keyword evidence="2" id="KW-0067">ATP-binding</keyword>
<dbReference type="Gene3D" id="3.40.50.300">
    <property type="entry name" value="P-loop containing nucleotide triphosphate hydrolases"/>
    <property type="match status" value="1"/>
</dbReference>
<dbReference type="RefSeq" id="WP_187256366.1">
    <property type="nucleotide sequence ID" value="NZ_JBHULF010000014.1"/>
</dbReference>
<feature type="transmembrane region" description="Helical" evidence="3">
    <location>
        <begin position="23"/>
        <end position="42"/>
    </location>
</feature>
<gene>
    <name evidence="6" type="ORF">BC349_08325</name>
</gene>
<evidence type="ECO:0000256" key="2">
    <source>
        <dbReference type="ARBA" id="ARBA00022840"/>
    </source>
</evidence>
<evidence type="ECO:0008006" key="8">
    <source>
        <dbReference type="Google" id="ProtNLM"/>
    </source>
</evidence>
<feature type="domain" description="CobQ/CobB/MinD/ParA nucleotide binding" evidence="4">
    <location>
        <begin position="573"/>
        <end position="746"/>
    </location>
</feature>
<organism evidence="6 7">
    <name type="scientific">Flavihumibacter stibioxidans</name>
    <dbReference type="NCBI Taxonomy" id="1834163"/>
    <lineage>
        <taxon>Bacteria</taxon>
        <taxon>Pseudomonadati</taxon>
        <taxon>Bacteroidota</taxon>
        <taxon>Chitinophagia</taxon>
        <taxon>Chitinophagales</taxon>
        <taxon>Chitinophagaceae</taxon>
        <taxon>Flavihumibacter</taxon>
    </lineage>
</organism>
<dbReference type="InterPro" id="IPR027417">
    <property type="entry name" value="P-loop_NTPase"/>
</dbReference>
<evidence type="ECO:0000259" key="4">
    <source>
        <dbReference type="Pfam" id="PF01656"/>
    </source>
</evidence>
<dbReference type="InterPro" id="IPR005702">
    <property type="entry name" value="Wzc-like_C"/>
</dbReference>
<evidence type="ECO:0000256" key="3">
    <source>
        <dbReference type="SAM" id="Phobius"/>
    </source>
</evidence>
<dbReference type="InterPro" id="IPR050445">
    <property type="entry name" value="Bact_polysacc_biosynth/exp"/>
</dbReference>
<keyword evidence="3" id="KW-0472">Membrane</keyword>
<protein>
    <recommendedName>
        <fullName evidence="8">Capsular exopolysaccharide family</fullName>
    </recommendedName>
</protein>
<keyword evidence="3" id="KW-0812">Transmembrane</keyword>
<dbReference type="PANTHER" id="PTHR32309:SF13">
    <property type="entry name" value="FERRIC ENTEROBACTIN TRANSPORT PROTEIN FEPE"/>
    <property type="match status" value="1"/>
</dbReference>
<comment type="caution">
    <text evidence="6">The sequence shown here is derived from an EMBL/GenBank/DDBJ whole genome shotgun (WGS) entry which is preliminary data.</text>
</comment>
<proteinExistence type="predicted"/>
<name>A0ABR7M8U0_9BACT</name>
<keyword evidence="3" id="KW-1133">Transmembrane helix</keyword>
<evidence type="ECO:0000313" key="7">
    <source>
        <dbReference type="Proteomes" id="UP000765802"/>
    </source>
</evidence>
<dbReference type="Pfam" id="PF01656">
    <property type="entry name" value="CbiA"/>
    <property type="match status" value="1"/>
</dbReference>
<dbReference type="SUPFAM" id="SSF52540">
    <property type="entry name" value="P-loop containing nucleoside triphosphate hydrolases"/>
    <property type="match status" value="1"/>
</dbReference>
<dbReference type="NCBIfam" id="TIGR01007">
    <property type="entry name" value="eps_fam"/>
    <property type="match status" value="1"/>
</dbReference>
<keyword evidence="1" id="KW-0547">Nucleotide-binding</keyword>
<accession>A0ABR7M8U0</accession>
<dbReference type="Pfam" id="PF13807">
    <property type="entry name" value="GNVR"/>
    <property type="match status" value="1"/>
</dbReference>
<dbReference type="PANTHER" id="PTHR32309">
    <property type="entry name" value="TYROSINE-PROTEIN KINASE"/>
    <property type="match status" value="1"/>
</dbReference>
<dbReference type="CDD" id="cd05387">
    <property type="entry name" value="BY-kinase"/>
    <property type="match status" value="1"/>
</dbReference>
<dbReference type="Proteomes" id="UP000765802">
    <property type="component" value="Unassembled WGS sequence"/>
</dbReference>
<feature type="domain" description="Tyrosine-protein kinase G-rich" evidence="5">
    <location>
        <begin position="428"/>
        <end position="506"/>
    </location>
</feature>
<sequence length="783" mass="89072">MSNTRSADFSFSLREFLLYYLRFWPWYLLSLALALGSAFLYLRYNVPIYNANATLLVKSEGNGGGGDKFEDMFFFKKGDNLVDEIEILKSRNMARRVAGAMNLQTRYYAIGNVKTTLIYPYSPFSFEIIKKSDSSRSINLKLTPLNEHEFFLNDDQGKKYNYNAPFQVGNDTYIIKRVDSLPGTKELQNEEYLLVWEPLESALWLVKGGLNIAKVKDESNLLQLSYNGIHTELGKEILRQLVVEYQEASVEDKNQIASRTNNFINDRLGIITRELGDVEKDLQSFKQKNNLINIESQSDNYLGEISTLDRQLTDLEVRLNVINFLRSYLENSKNDFNVVPTTLGIDEPALGQLVAEYNTLQLKREAELKTTTAENPTIKILDQQLNKLRLDLNENLRTIFSSTDLTRKNLRSKSESFKSSITSMPLKEKELLEIKRQQGIKEALYLYLLQKREETAISLASTISNSKLIDSPIASSTPVKPDRKNIQTIALFLGLLVPTALIYLRELLDDKIGSRKEIEKMTDAPILGEIGHSKAGETLVVRPNSRNAVSEQFRMLRSNLQYLLNNVEGTPVIMTTSTFSGEGKSFITINLAAALAISGRKTVILEFDLRKPKIISNLGLKRSEGFTNYLVGNFKAESLPISVPGVENLFVIPCGAIPPNPGEMLSDPKVDQLFRYLSREFDAIVMDTAPVGLVSDAQILSKYASCSLYVVRLNYTLKKQLHFIEDLYREEKLPKMALLVNDIDEKASYYSYGTYHYGYGYGYGRGNEYFEPEVHKPWWKFWG</sequence>